<accession>A0ABR1Q9X5</accession>
<gene>
    <name evidence="4" type="ORF">PG986_010224</name>
</gene>
<dbReference type="PANTHER" id="PTHR47990">
    <property type="entry name" value="2-OXOGLUTARATE (2OG) AND FE(II)-DEPENDENT OXYGENASE SUPERFAMILY PROTEIN-RELATED"/>
    <property type="match status" value="1"/>
</dbReference>
<reference evidence="4 5" key="1">
    <citation type="submission" date="2023-01" db="EMBL/GenBank/DDBJ databases">
        <title>Analysis of 21 Apiospora genomes using comparative genomics revels a genus with tremendous synthesis potential of carbohydrate active enzymes and secondary metabolites.</title>
        <authorList>
            <person name="Sorensen T."/>
        </authorList>
    </citation>
    <scope>NUCLEOTIDE SEQUENCE [LARGE SCALE GENOMIC DNA]</scope>
    <source>
        <strain evidence="4 5">CBS 24483</strain>
    </source>
</reference>
<evidence type="ECO:0000259" key="3">
    <source>
        <dbReference type="PROSITE" id="PS51471"/>
    </source>
</evidence>
<evidence type="ECO:0008006" key="6">
    <source>
        <dbReference type="Google" id="ProtNLM"/>
    </source>
</evidence>
<protein>
    <recommendedName>
        <fullName evidence="6">Fe2OG dioxygenase domain-containing protein</fullName>
    </recommendedName>
</protein>
<evidence type="ECO:0000259" key="2">
    <source>
        <dbReference type="PROSITE" id="PS50181"/>
    </source>
</evidence>
<evidence type="ECO:0000256" key="1">
    <source>
        <dbReference type="ARBA" id="ARBA00008056"/>
    </source>
</evidence>
<dbReference type="Pfam" id="PF03171">
    <property type="entry name" value="2OG-FeII_Oxy"/>
    <property type="match status" value="1"/>
</dbReference>
<dbReference type="InterPro" id="IPR001810">
    <property type="entry name" value="F-box_dom"/>
</dbReference>
<sequence length="759" mass="84303">METTYTRATLKTIRLSDLESATPETQGELLDACMRDGFFYLDVDDDHCDLANAIAYLADLNTRLFDIAEAEKRCYPFQTTGRGGCCGYKAVGTEAGAFAKPDGFELWMLPYNELMIPNYSHPLYGPEVVRLEKGTIATHTAAYHRICLLILDELSKALGFTKQRSLINEHAAHLPSTSSMTFLKYPEQEEIKAEGGHVSHTDIGTLTLLHATLDGLQVFSPGREDDVDNDNDATTGVWQWVPPRAGCLVVNVGDSLRLLSGKRLKSSLHRVVPHANAVGQARYSFAYFLRPSETALLDLGDGRVCKSLDWHFKKLTVFQAPPEVQAGNQAVLLGTWRSRALQLGWAPGPVVQGCMLSYAYLAILPSPAFLSVIDCDSDCHSKLTAMQLETLPQELLQRIGGYCPGSVLVDFASTCRAIRSACHDTTFYKLVATALIQRQSHIIADPDSNTATNTQVQAIARRACDNAAVWARYIVALDRAGDTYDGPCPDATRPSDAQEKKLARDTMQFVPQLLATGNSSWPLTMSQLAFSFAFEICSAIKTVPTHTHLSFVNAQNAMLNDWKIEPERCLHSQHYPYLLLGFMMSTLRAKGLWSPLTSYAPSLPVSTSRPDSTETIELPLPCDRTPRGQEQWEQWLRNVNKKSTYSEMMEGWEWDGIVSFDSYLLTFSNFGRLAFTLTPRDEGASSLICGRGCEGDREFTLEGELSHADSSVSMTQDFGCSKVRLQGRAGPFRIVGFWSTEYDKEVLGFFWIWRTGPSK</sequence>
<dbReference type="SUPFAM" id="SSF51197">
    <property type="entry name" value="Clavaminate synthase-like"/>
    <property type="match status" value="1"/>
</dbReference>
<comment type="similarity">
    <text evidence="1">Belongs to the iron/ascorbate-dependent oxidoreductase family.</text>
</comment>
<name>A0ABR1Q9X5_9PEZI</name>
<dbReference type="GeneID" id="92079508"/>
<dbReference type="InterPro" id="IPR027443">
    <property type="entry name" value="IPNS-like_sf"/>
</dbReference>
<dbReference type="Proteomes" id="UP001391051">
    <property type="component" value="Unassembled WGS sequence"/>
</dbReference>
<dbReference type="PROSITE" id="PS50181">
    <property type="entry name" value="FBOX"/>
    <property type="match status" value="1"/>
</dbReference>
<dbReference type="PROSITE" id="PS51471">
    <property type="entry name" value="FE2OG_OXY"/>
    <property type="match status" value="1"/>
</dbReference>
<proteinExistence type="inferred from homology"/>
<organism evidence="4 5">
    <name type="scientific">Apiospora aurea</name>
    <dbReference type="NCBI Taxonomy" id="335848"/>
    <lineage>
        <taxon>Eukaryota</taxon>
        <taxon>Fungi</taxon>
        <taxon>Dikarya</taxon>
        <taxon>Ascomycota</taxon>
        <taxon>Pezizomycotina</taxon>
        <taxon>Sordariomycetes</taxon>
        <taxon>Xylariomycetidae</taxon>
        <taxon>Amphisphaeriales</taxon>
        <taxon>Apiosporaceae</taxon>
        <taxon>Apiospora</taxon>
    </lineage>
</organism>
<dbReference type="RefSeq" id="XP_066698844.1">
    <property type="nucleotide sequence ID" value="XM_066846446.1"/>
</dbReference>
<evidence type="ECO:0000313" key="5">
    <source>
        <dbReference type="Proteomes" id="UP001391051"/>
    </source>
</evidence>
<keyword evidence="5" id="KW-1185">Reference proteome</keyword>
<dbReference type="InterPro" id="IPR005123">
    <property type="entry name" value="Oxoglu/Fe-dep_dioxygenase_dom"/>
</dbReference>
<feature type="domain" description="F-box" evidence="2">
    <location>
        <begin position="385"/>
        <end position="431"/>
    </location>
</feature>
<comment type="caution">
    <text evidence="4">The sequence shown here is derived from an EMBL/GenBank/DDBJ whole genome shotgun (WGS) entry which is preliminary data.</text>
</comment>
<dbReference type="InterPro" id="IPR044861">
    <property type="entry name" value="IPNS-like_FE2OG_OXY"/>
</dbReference>
<feature type="domain" description="Fe2OG dioxygenase" evidence="3">
    <location>
        <begin position="176"/>
        <end position="291"/>
    </location>
</feature>
<evidence type="ECO:0000313" key="4">
    <source>
        <dbReference type="EMBL" id="KAK7949338.1"/>
    </source>
</evidence>
<dbReference type="EMBL" id="JAQQWE010000006">
    <property type="protein sequence ID" value="KAK7949338.1"/>
    <property type="molecule type" value="Genomic_DNA"/>
</dbReference>
<dbReference type="InterPro" id="IPR050231">
    <property type="entry name" value="Iron_ascorbate_oxido_reductase"/>
</dbReference>
<dbReference type="Gene3D" id="2.60.120.330">
    <property type="entry name" value="B-lactam Antibiotic, Isopenicillin N Synthase, Chain"/>
    <property type="match status" value="1"/>
</dbReference>